<feature type="transmembrane region" description="Helical" evidence="10">
    <location>
        <begin position="21"/>
        <end position="47"/>
    </location>
</feature>
<dbReference type="Gene3D" id="2.40.30.10">
    <property type="entry name" value="Translation factors"/>
    <property type="match status" value="2"/>
</dbReference>
<evidence type="ECO:0000256" key="5">
    <source>
        <dbReference type="ARBA" id="ARBA00022917"/>
    </source>
</evidence>
<feature type="compositionally biased region" description="Gly residues" evidence="9">
    <location>
        <begin position="123"/>
        <end position="184"/>
    </location>
</feature>
<dbReference type="Pfam" id="PF11987">
    <property type="entry name" value="IF-2"/>
    <property type="match status" value="1"/>
</dbReference>
<keyword evidence="5" id="KW-0648">Protein biosynthesis</keyword>
<feature type="compositionally biased region" description="Basic and acidic residues" evidence="9">
    <location>
        <begin position="207"/>
        <end position="237"/>
    </location>
</feature>
<reference evidence="12 13" key="1">
    <citation type="submission" date="2024-10" db="EMBL/GenBank/DDBJ databases">
        <title>Updated reference genomes for cyclostephanoid diatoms.</title>
        <authorList>
            <person name="Roberts W.R."/>
            <person name="Alverson A.J."/>
        </authorList>
    </citation>
    <scope>NUCLEOTIDE SEQUENCE [LARGE SCALE GENOMIC DNA]</scope>
    <source>
        <strain evidence="12 13">AJA232-27</strain>
    </source>
</reference>
<protein>
    <recommendedName>
        <fullName evidence="8">Translation initiation factor IF-2, chloroplastic</fullName>
    </recommendedName>
</protein>
<feature type="compositionally biased region" description="Basic and acidic residues" evidence="9">
    <location>
        <begin position="88"/>
        <end position="108"/>
    </location>
</feature>
<dbReference type="CDD" id="cd03702">
    <property type="entry name" value="IF2_mtIF2_II"/>
    <property type="match status" value="1"/>
</dbReference>
<dbReference type="InterPro" id="IPR006847">
    <property type="entry name" value="IF2_N"/>
</dbReference>
<dbReference type="CDD" id="cd01887">
    <property type="entry name" value="IF2_eIF5B"/>
    <property type="match status" value="1"/>
</dbReference>
<dbReference type="GO" id="GO:0009507">
    <property type="term" value="C:chloroplast"/>
    <property type="evidence" value="ECO:0007669"/>
    <property type="project" value="UniProtKB-SubCell"/>
</dbReference>
<sequence>MVTATESAQSASSSRCRSRNALLPTLAMMAVTTATLLFAAVTTHAFAPPSSSIIQLRTVSNDHYYQNHNDRRSTTSRILLAELMDRSLRERSDDRSGSERSEQRRDGYQGRGGGGRGGEGRGGRSNYGGRGEGRGGGGGRGGPGYGRGGEGRGRSGPSGRGYNNGGGGRGGGVGGGRGYGGGDNGPVLELRNPMRLQRVQTQQQQMERGEGRGEGRGGGRGEGRGGRDGGRGGRGDGGRGGGRGGFVAAGGRGGGGPSVGVARGGGGDDAGAGASDFGKCNARVLKPFHCRFSPPATAAGKSSVDYARQSNDDDDDDDMGHWCLFDCSGDSRYAGKGPARRFGGPKSGGAGRFGNDDSGERGKGRGNRGVSLRVGGGKKGGQAEISLRRGSLKRKDRSQVKAMKEERALERRTVYLPGYVASMQVLFHCSLKCFVMSTGFIHRQTILTCILIAIVSNDSTPMTVGELAEAIGESPVSVIKFLMTDLGVMAAVSQTLDPSTCETVAEGFGKVVAGEDDYDDEEDDDDMEETAIDLGIAMDEDDEEDLKPRPPVVTIMGHVDHGKTSLLDSIRNTRVTAGEAGGITQSIAAYQAEHEGSIITFIDTPGHAAFTDMRERGANTADVIILVVAADDSVKQQTVDSIACARQAGVPLLVAVNKIDLPTADTNRVLADLAGYEVLVEDLGGEVLCSQISAKQGTNLDDLLSKIMLQAEVLDLKANPDRDAQGVVIEARVEKGLGIVATTLIQKGTIRVGDCFVAGEASGKVRALIGFDGKTRYKEAGPSTPVTVVGMNGLPQAGDLLVVAEDEQTAREIAAARTRIAREKKSSSYQSGLMKSVAGIFAGGQKERREICVVVKADVQGSAEALARSLTSLKLDNEEAEVVIKVLISEAGDVTKSDIAVASVTPDTTVIAFNTGANAAAIDEARVLGVPIEYYDVVYDAIESVESRMQEVLSPTPDGEYVGSAVVQEVFNIGGTGNIAGSKCRDGIIKKGSNVRVMRGDKILTESKVRTLRNFKAEVDSISSGDECGIGLLGFEDFQPGDIIESYVVK</sequence>
<dbReference type="AlphaFoldDB" id="A0ABD3MZD6"/>
<dbReference type="InterPro" id="IPR023115">
    <property type="entry name" value="TIF_IF2_dom3"/>
</dbReference>
<evidence type="ECO:0000256" key="6">
    <source>
        <dbReference type="ARBA" id="ARBA00023134"/>
    </source>
</evidence>
<dbReference type="FunFam" id="3.40.50.10050:FF:000001">
    <property type="entry name" value="Translation initiation factor IF-2"/>
    <property type="match status" value="1"/>
</dbReference>
<evidence type="ECO:0000256" key="1">
    <source>
        <dbReference type="ARBA" id="ARBA00004229"/>
    </source>
</evidence>
<dbReference type="InterPro" id="IPR009000">
    <property type="entry name" value="Transl_B-barrel_sf"/>
</dbReference>
<dbReference type="NCBIfam" id="TIGR00231">
    <property type="entry name" value="small_GTP"/>
    <property type="match status" value="1"/>
</dbReference>
<dbReference type="InterPro" id="IPR005225">
    <property type="entry name" value="Small_GTP-bd"/>
</dbReference>
<feature type="region of interest" description="Disordered" evidence="9">
    <location>
        <begin position="336"/>
        <end position="382"/>
    </location>
</feature>
<proteinExistence type="inferred from homology"/>
<dbReference type="SUPFAM" id="SSF52156">
    <property type="entry name" value="Initiation factor IF2/eIF5b, domain 3"/>
    <property type="match status" value="1"/>
</dbReference>
<feature type="compositionally biased region" description="Gly residues" evidence="9">
    <location>
        <begin position="238"/>
        <end position="264"/>
    </location>
</feature>
<dbReference type="GO" id="GO:0003743">
    <property type="term" value="F:translation initiation factor activity"/>
    <property type="evidence" value="ECO:0007669"/>
    <property type="project" value="UniProtKB-KW"/>
</dbReference>
<keyword evidence="4" id="KW-0547">Nucleotide-binding</keyword>
<dbReference type="PANTHER" id="PTHR43381:SF5">
    <property type="entry name" value="TR-TYPE G DOMAIN-CONTAINING PROTEIN"/>
    <property type="match status" value="1"/>
</dbReference>
<accession>A0ABD3MZD6</accession>
<evidence type="ECO:0000256" key="7">
    <source>
        <dbReference type="ARBA" id="ARBA00025162"/>
    </source>
</evidence>
<dbReference type="GO" id="GO:0005525">
    <property type="term" value="F:GTP binding"/>
    <property type="evidence" value="ECO:0007669"/>
    <property type="project" value="UniProtKB-KW"/>
</dbReference>
<comment type="similarity">
    <text evidence="2">Belongs to the TRAFAC class translation factor GTPase superfamily. Classic translation factor GTPase family. IF-2 subfamily.</text>
</comment>
<dbReference type="Pfam" id="PF22042">
    <property type="entry name" value="EF-G_D2"/>
    <property type="match status" value="1"/>
</dbReference>
<dbReference type="FunFam" id="2.40.30.10:FF:000008">
    <property type="entry name" value="Translation initiation factor IF-2"/>
    <property type="match status" value="1"/>
</dbReference>
<dbReference type="Gene3D" id="3.40.50.10050">
    <property type="entry name" value="Translation initiation factor IF- 2, domain 3"/>
    <property type="match status" value="1"/>
</dbReference>
<dbReference type="FunFam" id="3.40.50.300:FF:000019">
    <property type="entry name" value="Translation initiation factor IF-2"/>
    <property type="match status" value="1"/>
</dbReference>
<dbReference type="PRINTS" id="PR01228">
    <property type="entry name" value="EGGSHELL"/>
</dbReference>
<evidence type="ECO:0000256" key="4">
    <source>
        <dbReference type="ARBA" id="ARBA00022741"/>
    </source>
</evidence>
<evidence type="ECO:0000256" key="3">
    <source>
        <dbReference type="ARBA" id="ARBA00022540"/>
    </source>
</evidence>
<comment type="caution">
    <text evidence="12">The sequence shown here is derived from an EMBL/GenBank/DDBJ whole genome shotgun (WGS) entry which is preliminary data.</text>
</comment>
<dbReference type="InterPro" id="IPR000178">
    <property type="entry name" value="TF_IF2_bacterial-like"/>
</dbReference>
<evidence type="ECO:0000256" key="9">
    <source>
        <dbReference type="SAM" id="MobiDB-lite"/>
    </source>
</evidence>
<evidence type="ECO:0000313" key="13">
    <source>
        <dbReference type="Proteomes" id="UP001530293"/>
    </source>
</evidence>
<keyword evidence="10" id="KW-0812">Transmembrane</keyword>
<dbReference type="PROSITE" id="PS51722">
    <property type="entry name" value="G_TR_2"/>
    <property type="match status" value="1"/>
</dbReference>
<gene>
    <name evidence="12" type="ORF">ACHAWU_006993</name>
</gene>
<feature type="domain" description="Tr-type G" evidence="11">
    <location>
        <begin position="548"/>
        <end position="717"/>
    </location>
</feature>
<dbReference type="PANTHER" id="PTHR43381">
    <property type="entry name" value="TRANSLATION INITIATION FACTOR IF-2-RELATED"/>
    <property type="match status" value="1"/>
</dbReference>
<dbReference type="EMBL" id="JALLBG020000056">
    <property type="protein sequence ID" value="KAL3769239.1"/>
    <property type="molecule type" value="Genomic_DNA"/>
</dbReference>
<dbReference type="Pfam" id="PF00009">
    <property type="entry name" value="GTP_EFTU"/>
    <property type="match status" value="1"/>
</dbReference>
<organism evidence="12 13">
    <name type="scientific">Discostella pseudostelligera</name>
    <dbReference type="NCBI Taxonomy" id="259834"/>
    <lineage>
        <taxon>Eukaryota</taxon>
        <taxon>Sar</taxon>
        <taxon>Stramenopiles</taxon>
        <taxon>Ochrophyta</taxon>
        <taxon>Bacillariophyta</taxon>
        <taxon>Coscinodiscophyceae</taxon>
        <taxon>Thalassiosirophycidae</taxon>
        <taxon>Stephanodiscales</taxon>
        <taxon>Stephanodiscaceae</taxon>
        <taxon>Discostella</taxon>
    </lineage>
</organism>
<dbReference type="InterPro" id="IPR036925">
    <property type="entry name" value="TIF_IF2_dom3_sf"/>
</dbReference>
<feature type="region of interest" description="Disordered" evidence="9">
    <location>
        <begin position="293"/>
        <end position="314"/>
    </location>
</feature>
<evidence type="ECO:0000259" key="11">
    <source>
        <dbReference type="PROSITE" id="PS51722"/>
    </source>
</evidence>
<dbReference type="SUPFAM" id="SSF50447">
    <property type="entry name" value="Translation proteins"/>
    <property type="match status" value="2"/>
</dbReference>
<keyword evidence="13" id="KW-1185">Reference proteome</keyword>
<dbReference type="Proteomes" id="UP001530293">
    <property type="component" value="Unassembled WGS sequence"/>
</dbReference>
<keyword evidence="10" id="KW-0472">Membrane</keyword>
<dbReference type="SUPFAM" id="SSF52540">
    <property type="entry name" value="P-loop containing nucleoside triphosphate hydrolases"/>
    <property type="match status" value="1"/>
</dbReference>
<dbReference type="FunFam" id="2.40.30.10:FF:000054">
    <property type="entry name" value="Translation initiation factor IF-2"/>
    <property type="match status" value="1"/>
</dbReference>
<dbReference type="NCBIfam" id="TIGR00487">
    <property type="entry name" value="IF-2"/>
    <property type="match status" value="1"/>
</dbReference>
<evidence type="ECO:0000256" key="8">
    <source>
        <dbReference type="ARBA" id="ARBA00044105"/>
    </source>
</evidence>
<dbReference type="PROSITE" id="PS01176">
    <property type="entry name" value="IF2"/>
    <property type="match status" value="1"/>
</dbReference>
<dbReference type="InterPro" id="IPR053905">
    <property type="entry name" value="EF-G-like_DII"/>
</dbReference>
<comment type="subcellular location">
    <subcellularLocation>
        <location evidence="1">Plastid</location>
        <location evidence="1">Chloroplast</location>
    </subcellularLocation>
</comment>
<feature type="region of interest" description="Disordered" evidence="9">
    <location>
        <begin position="88"/>
        <end position="264"/>
    </location>
</feature>
<dbReference type="HAMAP" id="MF_00100_B">
    <property type="entry name" value="IF_2_B"/>
    <property type="match status" value="1"/>
</dbReference>
<evidence type="ECO:0000256" key="10">
    <source>
        <dbReference type="SAM" id="Phobius"/>
    </source>
</evidence>
<dbReference type="InterPro" id="IPR044145">
    <property type="entry name" value="IF2_II"/>
</dbReference>
<keyword evidence="6" id="KW-0342">GTP-binding</keyword>
<comment type="function">
    <text evidence="7">One of the essential components for the initiation of protein synthesis. Protects formylmethionyl-tRNA from spontaneous hydrolysis and promotes its binding to the 30S ribosomal subunits. Also involved in the hydrolysis of GTP during the formation of the 70S ribosomal complex.</text>
</comment>
<dbReference type="InterPro" id="IPR015760">
    <property type="entry name" value="TIF_IF2"/>
</dbReference>
<evidence type="ECO:0000313" key="12">
    <source>
        <dbReference type="EMBL" id="KAL3769239.1"/>
    </source>
</evidence>
<dbReference type="InterPro" id="IPR027417">
    <property type="entry name" value="P-loop_NTPase"/>
</dbReference>
<dbReference type="Pfam" id="PF04760">
    <property type="entry name" value="IF2_N"/>
    <property type="match status" value="1"/>
</dbReference>
<dbReference type="CDD" id="cd03692">
    <property type="entry name" value="mtIF2_IVc"/>
    <property type="match status" value="1"/>
</dbReference>
<feature type="compositionally biased region" description="Basic and acidic residues" evidence="9">
    <location>
        <begin position="354"/>
        <end position="363"/>
    </location>
</feature>
<dbReference type="Gene3D" id="3.40.50.300">
    <property type="entry name" value="P-loop containing nucleotide triphosphate hydrolases"/>
    <property type="match status" value="1"/>
</dbReference>
<evidence type="ECO:0000256" key="2">
    <source>
        <dbReference type="ARBA" id="ARBA00007733"/>
    </source>
</evidence>
<keyword evidence="3" id="KW-0396">Initiation factor</keyword>
<dbReference type="InterPro" id="IPR000795">
    <property type="entry name" value="T_Tr_GTP-bd_dom"/>
</dbReference>
<name>A0ABD3MZD6_9STRA</name>
<keyword evidence="10" id="KW-1133">Transmembrane helix</keyword>